<evidence type="ECO:0000256" key="4">
    <source>
        <dbReference type="ARBA" id="ARBA00022692"/>
    </source>
</evidence>
<keyword evidence="5 7" id="KW-1133">Transmembrane helix</keyword>
<evidence type="ECO:0000256" key="2">
    <source>
        <dbReference type="ARBA" id="ARBA00005262"/>
    </source>
</evidence>
<evidence type="ECO:0000256" key="3">
    <source>
        <dbReference type="ARBA" id="ARBA00022475"/>
    </source>
</evidence>
<dbReference type="InterPro" id="IPR003370">
    <property type="entry name" value="Chromate_transpt"/>
</dbReference>
<dbReference type="Proteomes" id="UP000285138">
    <property type="component" value="Unassembled WGS sequence"/>
</dbReference>
<dbReference type="EMBL" id="QZAA01000067">
    <property type="protein sequence ID" value="RQD77470.1"/>
    <property type="molecule type" value="Genomic_DNA"/>
</dbReference>
<evidence type="ECO:0000313" key="9">
    <source>
        <dbReference type="Proteomes" id="UP000285138"/>
    </source>
</evidence>
<evidence type="ECO:0000256" key="6">
    <source>
        <dbReference type="ARBA" id="ARBA00023136"/>
    </source>
</evidence>
<feature type="transmembrane region" description="Helical" evidence="7">
    <location>
        <begin position="76"/>
        <end position="98"/>
    </location>
</feature>
<dbReference type="GO" id="GO:0015109">
    <property type="term" value="F:chromate transmembrane transporter activity"/>
    <property type="evidence" value="ECO:0007669"/>
    <property type="project" value="InterPro"/>
</dbReference>
<evidence type="ECO:0000313" key="8">
    <source>
        <dbReference type="EMBL" id="RQD77470.1"/>
    </source>
</evidence>
<dbReference type="InterPro" id="IPR052518">
    <property type="entry name" value="CHR_Transporter"/>
</dbReference>
<evidence type="ECO:0000256" key="5">
    <source>
        <dbReference type="ARBA" id="ARBA00022989"/>
    </source>
</evidence>
<protein>
    <submittedName>
        <fullName evidence="8">Chromate transporter</fullName>
    </submittedName>
</protein>
<dbReference type="PANTHER" id="PTHR43663">
    <property type="entry name" value="CHROMATE TRANSPORT PROTEIN-RELATED"/>
    <property type="match status" value="1"/>
</dbReference>
<comment type="caution">
    <text evidence="8">The sequence shown here is derived from an EMBL/GenBank/DDBJ whole genome shotgun (WGS) entry which is preliminary data.</text>
</comment>
<comment type="subcellular location">
    <subcellularLocation>
        <location evidence="1">Cell membrane</location>
        <topology evidence="1">Multi-pass membrane protein</topology>
    </subcellularLocation>
</comment>
<dbReference type="PANTHER" id="PTHR43663:SF2">
    <property type="entry name" value="CHROMATE TRANSPORT PROTEIN-RELATED"/>
    <property type="match status" value="1"/>
</dbReference>
<keyword evidence="4 7" id="KW-0812">Transmembrane</keyword>
<feature type="transmembrane region" description="Helical" evidence="7">
    <location>
        <begin position="104"/>
        <end position="126"/>
    </location>
</feature>
<proteinExistence type="inferred from homology"/>
<comment type="similarity">
    <text evidence="2">Belongs to the chromate ion transporter (CHR) (TC 2.A.51) family.</text>
</comment>
<evidence type="ECO:0000256" key="7">
    <source>
        <dbReference type="SAM" id="Phobius"/>
    </source>
</evidence>
<accession>A0A424YHB2</accession>
<evidence type="ECO:0000256" key="1">
    <source>
        <dbReference type="ARBA" id="ARBA00004651"/>
    </source>
</evidence>
<name>A0A424YHB2_9FIRM</name>
<dbReference type="Pfam" id="PF02417">
    <property type="entry name" value="Chromate_transp"/>
    <property type="match status" value="1"/>
</dbReference>
<feature type="transmembrane region" description="Helical" evidence="7">
    <location>
        <begin position="138"/>
        <end position="171"/>
    </location>
</feature>
<dbReference type="AlphaFoldDB" id="A0A424YHB2"/>
<gene>
    <name evidence="8" type="ORF">D5R97_02470</name>
</gene>
<keyword evidence="3" id="KW-1003">Cell membrane</keyword>
<dbReference type="GO" id="GO:0005886">
    <property type="term" value="C:plasma membrane"/>
    <property type="evidence" value="ECO:0007669"/>
    <property type="project" value="UniProtKB-SubCell"/>
</dbReference>
<reference evidence="8 9" key="1">
    <citation type="submission" date="2018-08" db="EMBL/GenBank/DDBJ databases">
        <title>The metabolism and importance of syntrophic acetate oxidation coupled to methane or sulfide production in haloalkaline environments.</title>
        <authorList>
            <person name="Timmers P.H.A."/>
            <person name="Vavourakis C.D."/>
            <person name="Sorokin D.Y."/>
            <person name="Sinninghe Damste J.S."/>
            <person name="Muyzer G."/>
            <person name="Stams A.J.M."/>
            <person name="Plugge C.M."/>
        </authorList>
    </citation>
    <scope>NUCLEOTIDE SEQUENCE [LARGE SCALE GENOMIC DNA]</scope>
    <source>
        <strain evidence="8">MSAO_Bac1</strain>
    </source>
</reference>
<keyword evidence="6 7" id="KW-0472">Membrane</keyword>
<organism evidence="8 9">
    <name type="scientific">Candidatus Syntrophonatronum acetioxidans</name>
    <dbReference type="NCBI Taxonomy" id="1795816"/>
    <lineage>
        <taxon>Bacteria</taxon>
        <taxon>Bacillati</taxon>
        <taxon>Bacillota</taxon>
        <taxon>Clostridia</taxon>
        <taxon>Eubacteriales</taxon>
        <taxon>Syntrophomonadaceae</taxon>
        <taxon>Candidatus Syntrophonatronum</taxon>
    </lineage>
</organism>
<sequence>MILTIFFIFLKIGAFTFGGGLAMLPIVKKELEEKRGWVSSEEFLDVVAVSMTVPGAIVINTASNIGYRIKGIPGSLAAVAGASLPSFMVILAIAMFFIELQDYPPVQAVLQGIRPAVAALIAAAIFKIGKPIVTNLKSFVFVILFLALSLALDLHPILIIIMGALTGLVFYRKPMDDSKDE</sequence>
<feature type="transmembrane region" description="Helical" evidence="7">
    <location>
        <begin position="6"/>
        <end position="27"/>
    </location>
</feature>